<evidence type="ECO:0000256" key="6">
    <source>
        <dbReference type="ARBA" id="ARBA00023136"/>
    </source>
</evidence>
<comment type="similarity">
    <text evidence="7">Belongs to the binding-protein-dependent transport system permease family.</text>
</comment>
<dbReference type="CDD" id="cd06261">
    <property type="entry name" value="TM_PBP2"/>
    <property type="match status" value="1"/>
</dbReference>
<feature type="domain" description="ABC transmembrane type-1" evidence="8">
    <location>
        <begin position="105"/>
        <end position="296"/>
    </location>
</feature>
<dbReference type="PANTHER" id="PTHR43386">
    <property type="entry name" value="OLIGOPEPTIDE TRANSPORT SYSTEM PERMEASE PROTEIN APPC"/>
    <property type="match status" value="1"/>
</dbReference>
<feature type="transmembrane region" description="Helical" evidence="7">
    <location>
        <begin position="218"/>
        <end position="239"/>
    </location>
</feature>
<proteinExistence type="inferred from homology"/>
<dbReference type="InterPro" id="IPR000515">
    <property type="entry name" value="MetI-like"/>
</dbReference>
<dbReference type="InterPro" id="IPR050366">
    <property type="entry name" value="BP-dependent_transpt_permease"/>
</dbReference>
<evidence type="ECO:0000259" key="8">
    <source>
        <dbReference type="PROSITE" id="PS50928"/>
    </source>
</evidence>
<dbReference type="SUPFAM" id="SSF161098">
    <property type="entry name" value="MetI-like"/>
    <property type="match status" value="1"/>
</dbReference>
<evidence type="ECO:0000256" key="7">
    <source>
        <dbReference type="RuleBase" id="RU363032"/>
    </source>
</evidence>
<dbReference type="Proteomes" id="UP000315343">
    <property type="component" value="Unassembled WGS sequence"/>
</dbReference>
<evidence type="ECO:0000256" key="5">
    <source>
        <dbReference type="ARBA" id="ARBA00022989"/>
    </source>
</evidence>
<keyword evidence="3" id="KW-1003">Cell membrane</keyword>
<reference evidence="9 10" key="1">
    <citation type="submission" date="2019-07" db="EMBL/GenBank/DDBJ databases">
        <title>Genomic Encyclopedia of Type Strains, Phase I: the one thousand microbial genomes (KMG-I) project.</title>
        <authorList>
            <person name="Kyrpides N."/>
        </authorList>
    </citation>
    <scope>NUCLEOTIDE SEQUENCE [LARGE SCALE GENOMIC DNA]</scope>
    <source>
        <strain evidence="9 10">DSM 13558</strain>
    </source>
</reference>
<keyword evidence="6 7" id="KW-0472">Membrane</keyword>
<feature type="transmembrane region" description="Helical" evidence="7">
    <location>
        <begin position="116"/>
        <end position="141"/>
    </location>
</feature>
<evidence type="ECO:0000256" key="3">
    <source>
        <dbReference type="ARBA" id="ARBA00022475"/>
    </source>
</evidence>
<dbReference type="EMBL" id="VLKH01000011">
    <property type="protein sequence ID" value="TWH78005.1"/>
    <property type="molecule type" value="Genomic_DNA"/>
</dbReference>
<evidence type="ECO:0000313" key="9">
    <source>
        <dbReference type="EMBL" id="TWH78005.1"/>
    </source>
</evidence>
<keyword evidence="5 7" id="KW-1133">Transmembrane helix</keyword>
<dbReference type="RefSeq" id="WP_145085976.1">
    <property type="nucleotide sequence ID" value="NZ_VLKH01000011.1"/>
</dbReference>
<feature type="transmembrane region" description="Helical" evidence="7">
    <location>
        <begin position="153"/>
        <end position="178"/>
    </location>
</feature>
<keyword evidence="4 7" id="KW-0812">Transmembrane</keyword>
<dbReference type="AlphaFoldDB" id="A0A562J528"/>
<dbReference type="PANTHER" id="PTHR43386:SF1">
    <property type="entry name" value="D,D-DIPEPTIDE TRANSPORT SYSTEM PERMEASE PROTEIN DDPC-RELATED"/>
    <property type="match status" value="1"/>
</dbReference>
<protein>
    <submittedName>
        <fullName evidence="9">Peptide/nickel transport system permease protein</fullName>
    </submittedName>
</protein>
<dbReference type="PROSITE" id="PS50928">
    <property type="entry name" value="ABC_TM1"/>
    <property type="match status" value="1"/>
</dbReference>
<dbReference type="Gene3D" id="1.10.3720.10">
    <property type="entry name" value="MetI-like"/>
    <property type="match status" value="1"/>
</dbReference>
<gene>
    <name evidence="9" type="ORF">LY60_03196</name>
</gene>
<dbReference type="Pfam" id="PF12911">
    <property type="entry name" value="OppC_N"/>
    <property type="match status" value="1"/>
</dbReference>
<dbReference type="GO" id="GO:0055085">
    <property type="term" value="P:transmembrane transport"/>
    <property type="evidence" value="ECO:0007669"/>
    <property type="project" value="InterPro"/>
</dbReference>
<dbReference type="InterPro" id="IPR035906">
    <property type="entry name" value="MetI-like_sf"/>
</dbReference>
<sequence length="308" mass="33313">MEISSKLRFADLANNHGYEVIENINANKEGSYFKTIAGRFAKNKVAMLSLILFILLILAAVLAPVISPYPPNKTVGNFEAAPDREFRLGTDEIGRDVLSRLIYGARVSLIVSMGSVAIYVVIGTTLGLISGYFGGITDAAIMRITEVFMSYPYFMVILVLVSLIGPSIWTVTFVLGFLGWPPLCRLIRGQVLYIKTIDFISAAKATGYSTSSILFKQILPNVLSIILVNATFGIANAILTEASLSFLGMGVRPPAASWGNMLANAQSLTVLSMQPWRWVPAGIIILAAVLVVNFIGDGLRDAVEGETK</sequence>
<dbReference type="GO" id="GO:0005886">
    <property type="term" value="C:plasma membrane"/>
    <property type="evidence" value="ECO:0007669"/>
    <property type="project" value="UniProtKB-SubCell"/>
</dbReference>
<feature type="transmembrane region" description="Helical" evidence="7">
    <location>
        <begin position="45"/>
        <end position="66"/>
    </location>
</feature>
<comment type="caution">
    <text evidence="9">The sequence shown here is derived from an EMBL/GenBank/DDBJ whole genome shotgun (WGS) entry which is preliminary data.</text>
</comment>
<evidence type="ECO:0000256" key="1">
    <source>
        <dbReference type="ARBA" id="ARBA00004651"/>
    </source>
</evidence>
<dbReference type="Pfam" id="PF00528">
    <property type="entry name" value="BPD_transp_1"/>
    <property type="match status" value="1"/>
</dbReference>
<accession>A0A562J528</accession>
<dbReference type="OrthoDB" id="9783218at2"/>
<name>A0A562J528_9FIRM</name>
<evidence type="ECO:0000256" key="2">
    <source>
        <dbReference type="ARBA" id="ARBA00022448"/>
    </source>
</evidence>
<keyword evidence="10" id="KW-1185">Reference proteome</keyword>
<evidence type="ECO:0000313" key="10">
    <source>
        <dbReference type="Proteomes" id="UP000315343"/>
    </source>
</evidence>
<evidence type="ECO:0000256" key="4">
    <source>
        <dbReference type="ARBA" id="ARBA00022692"/>
    </source>
</evidence>
<comment type="subcellular location">
    <subcellularLocation>
        <location evidence="1 7">Cell membrane</location>
        <topology evidence="1 7">Multi-pass membrane protein</topology>
    </subcellularLocation>
</comment>
<organism evidence="9 10">
    <name type="scientific">Sedimentibacter saalensis</name>
    <dbReference type="NCBI Taxonomy" id="130788"/>
    <lineage>
        <taxon>Bacteria</taxon>
        <taxon>Bacillati</taxon>
        <taxon>Bacillota</taxon>
        <taxon>Tissierellia</taxon>
        <taxon>Sedimentibacter</taxon>
    </lineage>
</organism>
<dbReference type="InterPro" id="IPR025966">
    <property type="entry name" value="OppC_N"/>
</dbReference>
<feature type="transmembrane region" description="Helical" evidence="7">
    <location>
        <begin position="278"/>
        <end position="296"/>
    </location>
</feature>
<keyword evidence="2 7" id="KW-0813">Transport</keyword>